<dbReference type="InterPro" id="IPR001343">
    <property type="entry name" value="Hemolysn_Ca-bd"/>
</dbReference>
<dbReference type="PANTHER" id="PTHR35580:SF1">
    <property type="entry name" value="PHYTASE-LIKE DOMAIN-CONTAINING PROTEIN"/>
    <property type="match status" value="1"/>
</dbReference>
<organism evidence="1">
    <name type="scientific">Nostoc sp. UIC 10110</name>
    <dbReference type="NCBI Taxonomy" id="1929948"/>
    <lineage>
        <taxon>Bacteria</taxon>
        <taxon>Bacillati</taxon>
        <taxon>Cyanobacteriota</taxon>
        <taxon>Cyanophyceae</taxon>
        <taxon>Nostocales</taxon>
        <taxon>Nostocaceae</taxon>
        <taxon>Nostoc</taxon>
    </lineage>
</organism>
<accession>A0A1P8YWJ0</accession>
<dbReference type="InterPro" id="IPR052918">
    <property type="entry name" value="Motility_Chemotaxis_Reg"/>
</dbReference>
<evidence type="ECO:0000313" key="1">
    <source>
        <dbReference type="EMBL" id="AQA28567.1"/>
    </source>
</evidence>
<dbReference type="Pfam" id="PF00353">
    <property type="entry name" value="HemolysinCabind"/>
    <property type="match status" value="5"/>
</dbReference>
<dbReference type="SUPFAM" id="SSF50998">
    <property type="entry name" value="Quinoprotein alcohol dehydrogenase-like"/>
    <property type="match status" value="1"/>
</dbReference>
<dbReference type="InterPro" id="IPR011049">
    <property type="entry name" value="Serralysin-like_metalloprot_C"/>
</dbReference>
<dbReference type="Gene3D" id="2.150.10.10">
    <property type="entry name" value="Serralysin-like metalloprotease, C-terminal"/>
    <property type="match status" value="3"/>
</dbReference>
<proteinExistence type="predicted"/>
<dbReference type="AlphaFoldDB" id="A0A1P8YWJ0"/>
<dbReference type="Pfam" id="PF06739">
    <property type="entry name" value="SBBP"/>
    <property type="match status" value="4"/>
</dbReference>
<sequence>MTNSNLPSKSELSDNLTNVLRSAFSDNFPGALITVLDALTPPSDPDFLIPDGKSFPLFFSQNPDENFPNIIGKYVDFLTTSSEPNIVASDDQEVKASWGRHGSDNLIGFDPATNHSGKQKIDVFTGDFTDEILLSGQVDNRTRSQWSDRFILGDWQQPYYVEDETSNFGLNQFAFITDFNPTEDIIQLHGTAEDYELVDTDLGTAIFWRKETGYDLVGLVAKTSNLNLEGDNFDFKGNTPPAGPVIDKAIQIGTNGIDFLFASTVDAEGNLYVGGGTGGSLAGTNAGARDAWLTKYDSQGKQVWSKQFGTTGTETSWSIASDGKNIYVAGNTAGTLGDTSQGGRDLYLAKYDSDGNQQWIKQFGTLTFDESFRVTTDTNGNIYVGGHTVGGLAGENKNVGQDPNNLTFPTTDSFVAKFDSSGNQLWVQQFGTTELDDDWGVTTDKDGNVFAGGNTRGDFGGKNAGFYDNWLVKLDKKDGTKLWVKQFGTSNYDFLWDLKTDSTGNVYATGYTLGDLGGKNAGSSDIWLAKFDNDGNQLWIKQFGTSGDDAPFFDGLEVDSNDNVFLTGYTDSNLGGTNAGSYDAWVTKYDKDGNQLWLKQFGTPDYDTASTISADNYGNVYVSGITDGSLGGVNAGSYDAWVVKLDTDDGTIQDYSINNRNELIYGGSQAEKITTGNGNDTIYGNGGEDTLIAGNGDNLVVGASQADKITTGNGNDTIYGNGGEDTLIAGDGDNLIYGASQADKITTGNGNDTIYGNGGEDILIAGDGDNLVFGGSQADKITTGNGNDTIYGNGGLDTLIAGDGDNLVFGSSQADKITTGNGNDTIYGNGGGDYINSGAGLDTIWLGTESATVVLQIGEGYNNINNFQLGATKFKVSSLDNLSFSDSNGSTQILQGNDLLAVVSWQNSNTFSSNFDAIFVV</sequence>
<reference evidence="1" key="1">
    <citation type="submission" date="2016-12" db="EMBL/GenBank/DDBJ databases">
        <title>Merocyclophanes C and D from the Cultured Freshwater Cyanobacteria Nostoc sp. (UIC 10110).</title>
        <authorList>
            <person name="May D.S."/>
            <person name="Chen W.-L."/>
            <person name="Krunic A."/>
            <person name="Burdette J."/>
            <person name="Eustaquio A."/>
            <person name="Orjala J."/>
        </authorList>
    </citation>
    <scope>NUCLEOTIDE SEQUENCE</scope>
    <source>
        <strain evidence="1">UIC 10110</strain>
    </source>
</reference>
<dbReference type="InterPro" id="IPR011042">
    <property type="entry name" value="6-blade_b-propeller_TolB-like"/>
</dbReference>
<dbReference type="InterPro" id="IPR010620">
    <property type="entry name" value="SBBP_repeat"/>
</dbReference>
<dbReference type="Gene3D" id="2.120.10.30">
    <property type="entry name" value="TolB, C-terminal domain"/>
    <property type="match status" value="1"/>
</dbReference>
<name>A0A1P8YWJ0_9NOSO</name>
<dbReference type="InterPro" id="IPR011047">
    <property type="entry name" value="Quinoprotein_ADH-like_sf"/>
</dbReference>
<protein>
    <submittedName>
        <fullName evidence="1">Hemolysin/beta propeller containing protein</fullName>
    </submittedName>
</protein>
<dbReference type="PANTHER" id="PTHR35580">
    <property type="entry name" value="CELL SURFACE GLYCOPROTEIN (S-LAYER PROTEIN)-LIKE PROTEIN"/>
    <property type="match status" value="1"/>
</dbReference>
<gene>
    <name evidence="1" type="primary">merH</name>
</gene>
<dbReference type="SUPFAM" id="SSF63829">
    <property type="entry name" value="Calcium-dependent phosphotriesterase"/>
    <property type="match status" value="1"/>
</dbReference>
<dbReference type="GO" id="GO:0005509">
    <property type="term" value="F:calcium ion binding"/>
    <property type="evidence" value="ECO:0007669"/>
    <property type="project" value="InterPro"/>
</dbReference>
<dbReference type="EMBL" id="KY379971">
    <property type="protein sequence ID" value="AQA28567.1"/>
    <property type="molecule type" value="Genomic_DNA"/>
</dbReference>
<dbReference type="SUPFAM" id="SSF51120">
    <property type="entry name" value="beta-Roll"/>
    <property type="match status" value="1"/>
</dbReference>